<gene>
    <name evidence="1" type="ORF">POJ06DRAFT_125988</name>
</gene>
<accession>A0AAD7QSP0</accession>
<dbReference type="SUPFAM" id="SSF101898">
    <property type="entry name" value="NHL repeat"/>
    <property type="match status" value="1"/>
</dbReference>
<evidence type="ECO:0000313" key="2">
    <source>
        <dbReference type="Proteomes" id="UP001217417"/>
    </source>
</evidence>
<dbReference type="EMBL" id="JARPMG010000007">
    <property type="protein sequence ID" value="KAJ8099002.1"/>
    <property type="molecule type" value="Genomic_DNA"/>
</dbReference>
<dbReference type="RefSeq" id="XP_056042452.1">
    <property type="nucleotide sequence ID" value="XM_056184304.1"/>
</dbReference>
<comment type="caution">
    <text evidence="1">The sequence shown here is derived from an EMBL/GenBank/DDBJ whole genome shotgun (WGS) entry which is preliminary data.</text>
</comment>
<dbReference type="AlphaFoldDB" id="A0AAD7QSP0"/>
<dbReference type="Proteomes" id="UP001217417">
    <property type="component" value="Unassembled WGS sequence"/>
</dbReference>
<dbReference type="GeneID" id="80879470"/>
<dbReference type="InterPro" id="IPR045383">
    <property type="entry name" value="DUF6528"/>
</dbReference>
<name>A0AAD7QSP0_9ASCO</name>
<reference evidence="1" key="1">
    <citation type="submission" date="2023-03" db="EMBL/GenBank/DDBJ databases">
        <title>Near-Complete genome sequence of Lipomyces tetrasporous NRRL Y-64009, an oleaginous yeast capable of growing on lignocellulosic hydrolysates.</title>
        <authorList>
            <consortium name="Lawrence Berkeley National Laboratory"/>
            <person name="Jagtap S.S."/>
            <person name="Liu J.-J."/>
            <person name="Walukiewicz H.E."/>
            <person name="Pangilinan J."/>
            <person name="Lipzen A."/>
            <person name="Ahrendt S."/>
            <person name="Koriabine M."/>
            <person name="Cobaugh K."/>
            <person name="Salamov A."/>
            <person name="Yoshinaga Y."/>
            <person name="Ng V."/>
            <person name="Daum C."/>
            <person name="Grigoriev I.V."/>
            <person name="Slininger P.J."/>
            <person name="Dien B.S."/>
            <person name="Jin Y.-S."/>
            <person name="Rao C.V."/>
        </authorList>
    </citation>
    <scope>NUCLEOTIDE SEQUENCE</scope>
    <source>
        <strain evidence="1">NRRL Y-64009</strain>
    </source>
</reference>
<proteinExistence type="predicted"/>
<sequence length="352" mass="39958">MLYSNFTLQFKHFFSNISCSRILVCSSIIWRLELLDGCCSVAVRPASRILPHRCRDQNSKTVRVFPRNAKRWSSDEIFSSFTADPPFWNDDWNNVSDVKIRKIGTYGWIAMMTASGGEAGIVNISKEKRKTTPGDLMWQATPAGNPHAIERIPYNGASVVASSESGKLTLYVPQDSDDINDFDNIKTSPYSYDVPAAHGVLWDPNGSHDQDKGFLWVTGKGYLYKYKVTGKGPATRLELDTDPIELPKGGLGHDLQPDYTDPHVLLMTDTYGAYRYNAKTEKWKTIRNQRKLKSFARHWTGEYIWIKGDSSDMGHYVTFSDNPADIGSSDEESRGWEDAKFYKARIYSPRFE</sequence>
<keyword evidence="2" id="KW-1185">Reference proteome</keyword>
<evidence type="ECO:0000313" key="1">
    <source>
        <dbReference type="EMBL" id="KAJ8099002.1"/>
    </source>
</evidence>
<protein>
    <submittedName>
        <fullName evidence="1">Uncharacterized protein</fullName>
    </submittedName>
</protein>
<organism evidence="1 2">
    <name type="scientific">Lipomyces tetrasporus</name>
    <dbReference type="NCBI Taxonomy" id="54092"/>
    <lineage>
        <taxon>Eukaryota</taxon>
        <taxon>Fungi</taxon>
        <taxon>Dikarya</taxon>
        <taxon>Ascomycota</taxon>
        <taxon>Saccharomycotina</taxon>
        <taxon>Lipomycetes</taxon>
        <taxon>Lipomycetales</taxon>
        <taxon>Lipomycetaceae</taxon>
        <taxon>Lipomyces</taxon>
    </lineage>
</organism>
<dbReference type="Pfam" id="PF20138">
    <property type="entry name" value="DUF6528"/>
    <property type="match status" value="1"/>
</dbReference>